<dbReference type="AlphaFoldDB" id="A0A6G0WPC1"/>
<feature type="compositionally biased region" description="Basic residues" evidence="1">
    <location>
        <begin position="90"/>
        <end position="117"/>
    </location>
</feature>
<feature type="compositionally biased region" description="Low complexity" evidence="1">
    <location>
        <begin position="80"/>
        <end position="89"/>
    </location>
</feature>
<dbReference type="EMBL" id="VJMJ01000167">
    <property type="protein sequence ID" value="KAF0729209.1"/>
    <property type="molecule type" value="Genomic_DNA"/>
</dbReference>
<name>A0A6G0WPC1_9STRA</name>
<comment type="caution">
    <text evidence="2">The sequence shown here is derived from an EMBL/GenBank/DDBJ whole genome shotgun (WGS) entry which is preliminary data.</text>
</comment>
<proteinExistence type="predicted"/>
<feature type="region of interest" description="Disordered" evidence="1">
    <location>
        <begin position="74"/>
        <end position="122"/>
    </location>
</feature>
<sequence length="155" mass="16787">MHDIAVFGTEESVCAGILAALEMPEVMGFAVAMEPKPVRECVKNQVAAVSPMLDFDVSDMAAAASVNIETAHPTRAPMDSASGILSSRGSSKRHKSIKANPCRHKQSLHSQHIKMRRTSSTLPKDTQRVSFFQAHRMDICSRAFGHLREAEAAGA</sequence>
<reference evidence="2 3" key="1">
    <citation type="submission" date="2019-07" db="EMBL/GenBank/DDBJ databases">
        <title>Genomics analysis of Aphanomyces spp. identifies a new class of oomycete effector associated with host adaptation.</title>
        <authorList>
            <person name="Gaulin E."/>
        </authorList>
    </citation>
    <scope>NUCLEOTIDE SEQUENCE [LARGE SCALE GENOMIC DNA]</scope>
    <source>
        <strain evidence="2 3">ATCC 201684</strain>
    </source>
</reference>
<evidence type="ECO:0000313" key="2">
    <source>
        <dbReference type="EMBL" id="KAF0729209.1"/>
    </source>
</evidence>
<organism evidence="2 3">
    <name type="scientific">Aphanomyces euteiches</name>
    <dbReference type="NCBI Taxonomy" id="100861"/>
    <lineage>
        <taxon>Eukaryota</taxon>
        <taxon>Sar</taxon>
        <taxon>Stramenopiles</taxon>
        <taxon>Oomycota</taxon>
        <taxon>Saprolegniomycetes</taxon>
        <taxon>Saprolegniales</taxon>
        <taxon>Verrucalvaceae</taxon>
        <taxon>Aphanomyces</taxon>
    </lineage>
</organism>
<keyword evidence="3" id="KW-1185">Reference proteome</keyword>
<dbReference type="VEuPathDB" id="FungiDB:AeMF1_003690"/>
<accession>A0A6G0WPC1</accession>
<evidence type="ECO:0000313" key="3">
    <source>
        <dbReference type="Proteomes" id="UP000481153"/>
    </source>
</evidence>
<evidence type="ECO:0000256" key="1">
    <source>
        <dbReference type="SAM" id="MobiDB-lite"/>
    </source>
</evidence>
<dbReference type="Proteomes" id="UP000481153">
    <property type="component" value="Unassembled WGS sequence"/>
</dbReference>
<gene>
    <name evidence="2" type="ORF">Ae201684_013186</name>
</gene>
<protein>
    <submittedName>
        <fullName evidence="2">Uncharacterized protein</fullName>
    </submittedName>
</protein>